<gene>
    <name evidence="8" type="primary">fliD</name>
    <name evidence="8" type="ORF">H0A68_01325</name>
</gene>
<dbReference type="GO" id="GO:0007155">
    <property type="term" value="P:cell adhesion"/>
    <property type="evidence" value="ECO:0007669"/>
    <property type="project" value="InterPro"/>
</dbReference>
<keyword evidence="4 5" id="KW-0975">Bacterial flagellum</keyword>
<keyword evidence="8" id="KW-0282">Flagellum</keyword>
<accession>A0A853F6N0</accession>
<dbReference type="EMBL" id="JACCEW010000001">
    <property type="protein sequence ID" value="NYT35498.1"/>
    <property type="molecule type" value="Genomic_DNA"/>
</dbReference>
<feature type="domain" description="Flagellar hook-associated protein 2 N-terminal" evidence="6">
    <location>
        <begin position="10"/>
        <end position="105"/>
    </location>
</feature>
<dbReference type="PANTHER" id="PTHR30288:SF0">
    <property type="entry name" value="FLAGELLAR HOOK-ASSOCIATED PROTEIN 2"/>
    <property type="match status" value="1"/>
</dbReference>
<keyword evidence="5" id="KW-0964">Secreted</keyword>
<dbReference type="InterPro" id="IPR003481">
    <property type="entry name" value="FliD_N"/>
</dbReference>
<comment type="similarity">
    <text evidence="1 5">Belongs to the FliD family.</text>
</comment>
<dbReference type="Pfam" id="PF02465">
    <property type="entry name" value="FliD_N"/>
    <property type="match status" value="1"/>
</dbReference>
<keyword evidence="3 5" id="KW-0175">Coiled coil</keyword>
<comment type="subunit">
    <text evidence="2 5">Homopentamer.</text>
</comment>
<evidence type="ECO:0000256" key="3">
    <source>
        <dbReference type="ARBA" id="ARBA00023054"/>
    </source>
</evidence>
<comment type="subcellular location">
    <subcellularLocation>
        <location evidence="5">Secreted</location>
    </subcellularLocation>
    <subcellularLocation>
        <location evidence="5">Bacterial flagellum</location>
    </subcellularLocation>
</comment>
<keyword evidence="8" id="KW-0969">Cilium</keyword>
<dbReference type="GO" id="GO:0009421">
    <property type="term" value="C:bacterial-type flagellum filament cap"/>
    <property type="evidence" value="ECO:0007669"/>
    <property type="project" value="InterPro"/>
</dbReference>
<evidence type="ECO:0000256" key="5">
    <source>
        <dbReference type="RuleBase" id="RU362066"/>
    </source>
</evidence>
<evidence type="ECO:0000259" key="6">
    <source>
        <dbReference type="Pfam" id="PF02465"/>
    </source>
</evidence>
<protein>
    <recommendedName>
        <fullName evidence="5">Flagellar hook-associated protein 2</fullName>
        <shortName evidence="5">HAP2</shortName>
    </recommendedName>
    <alternativeName>
        <fullName evidence="5">Flagellar cap protein</fullName>
    </alternativeName>
</protein>
<dbReference type="InterPro" id="IPR010809">
    <property type="entry name" value="FliD_C"/>
</dbReference>
<comment type="function">
    <text evidence="5">Required for morphogenesis and for the elongation of the flagellar filament by facilitating polymerization of the flagellin monomers at the tip of growing filament. Forms a capping structure, which prevents flagellin subunits (transported through the central channel of the flagellum) from leaking out without polymerization at the distal end.</text>
</comment>
<reference evidence="8 9" key="1">
    <citation type="submission" date="2020-07" db="EMBL/GenBank/DDBJ databases">
        <title>Taxonomic revisions and descriptions of new bacterial species based on genomic comparisons in the high-G+C-content subgroup of the family Alcaligenaceae.</title>
        <authorList>
            <person name="Szabo A."/>
            <person name="Felfoldi T."/>
        </authorList>
    </citation>
    <scope>NUCLEOTIDE SEQUENCE [LARGE SCALE GENOMIC DNA]</scope>
    <source>
        <strain evidence="8 9">DSM 25264</strain>
    </source>
</reference>
<dbReference type="RefSeq" id="WP_129967372.1">
    <property type="nucleotide sequence ID" value="NZ_JACCEW010000001.1"/>
</dbReference>
<dbReference type="GO" id="GO:0071973">
    <property type="term" value="P:bacterial-type flagellum-dependent cell motility"/>
    <property type="evidence" value="ECO:0007669"/>
    <property type="project" value="TreeGrafter"/>
</dbReference>
<feature type="domain" description="Flagellar hook-associated protein 2 C-terminal" evidence="7">
    <location>
        <begin position="230"/>
        <end position="452"/>
    </location>
</feature>
<organism evidence="8 9">
    <name type="scientific">Allopusillimonas soli</name>
    <dbReference type="NCBI Taxonomy" id="659016"/>
    <lineage>
        <taxon>Bacteria</taxon>
        <taxon>Pseudomonadati</taxon>
        <taxon>Pseudomonadota</taxon>
        <taxon>Betaproteobacteria</taxon>
        <taxon>Burkholderiales</taxon>
        <taxon>Alcaligenaceae</taxon>
        <taxon>Allopusillimonas</taxon>
    </lineage>
</organism>
<comment type="caution">
    <text evidence="8">The sequence shown here is derived from an EMBL/GenBank/DDBJ whole genome shotgun (WGS) entry which is preliminary data.</text>
</comment>
<name>A0A853F6N0_9BURK</name>
<dbReference type="PANTHER" id="PTHR30288">
    <property type="entry name" value="FLAGELLAR CAP/ASSEMBLY PROTEIN FLID"/>
    <property type="match status" value="1"/>
</dbReference>
<evidence type="ECO:0000256" key="2">
    <source>
        <dbReference type="ARBA" id="ARBA00011255"/>
    </source>
</evidence>
<keyword evidence="8" id="KW-0966">Cell projection</keyword>
<sequence>MAISSIGVGSGLPLDDLLKQLRTAENQSLSLIQERAKSQQARLSGYGTIKSAVEALQTAAQALGKSDTFGAMATSVKGDSFSASAQPPATAGQYTISVQQLATPQTLSSPAAGYARVDTPAGSDLDITVTLANGDTETVHVTQANSSLEGVVKAINEHPALGLRATIINDGGDTPYHLQLTATDTGPDAAVQTIAVAGLAPSGDPGAPNIADMLSFDRANPSSNLTETAARQAQLTINGIAVVSDSNTVKHAIAGVTLTLDKLTASGATETLSVSANNEATAKAINSFVSAYNSLQGVIKTLTSYDVTAQTGAALSGDSVARQVQSRLRDALNTVSASGTLRTLSQIGITTNPKDGTLTIDNEKLSGALAGNPADVRNLFAGEQGIGARMAAAADDFVKSGGVLATVSDHVTDTLKDLEKQYDAASARIDAKMENYRKQFVQLDAMVAQMNSVSSYLTQQLSMLGSLSKES</sequence>
<feature type="coiled-coil region" evidence="5">
    <location>
        <begin position="408"/>
        <end position="435"/>
    </location>
</feature>
<evidence type="ECO:0000313" key="9">
    <source>
        <dbReference type="Proteomes" id="UP000580517"/>
    </source>
</evidence>
<dbReference type="Proteomes" id="UP000580517">
    <property type="component" value="Unassembled WGS sequence"/>
</dbReference>
<evidence type="ECO:0000313" key="8">
    <source>
        <dbReference type="EMBL" id="NYT35498.1"/>
    </source>
</evidence>
<dbReference type="GO" id="GO:0009424">
    <property type="term" value="C:bacterial-type flagellum hook"/>
    <property type="evidence" value="ECO:0007669"/>
    <property type="project" value="UniProtKB-UniRule"/>
</dbReference>
<dbReference type="Pfam" id="PF07195">
    <property type="entry name" value="FliD_C"/>
    <property type="match status" value="1"/>
</dbReference>
<dbReference type="GO" id="GO:0005576">
    <property type="term" value="C:extracellular region"/>
    <property type="evidence" value="ECO:0007669"/>
    <property type="project" value="UniProtKB-SubCell"/>
</dbReference>
<dbReference type="AlphaFoldDB" id="A0A853F6N0"/>
<evidence type="ECO:0000259" key="7">
    <source>
        <dbReference type="Pfam" id="PF07195"/>
    </source>
</evidence>
<evidence type="ECO:0000256" key="1">
    <source>
        <dbReference type="ARBA" id="ARBA00009764"/>
    </source>
</evidence>
<evidence type="ECO:0000256" key="4">
    <source>
        <dbReference type="ARBA" id="ARBA00023143"/>
    </source>
</evidence>
<dbReference type="InterPro" id="IPR040026">
    <property type="entry name" value="FliD"/>
</dbReference>
<dbReference type="OrthoDB" id="5980200at2"/>
<keyword evidence="9" id="KW-1185">Reference proteome</keyword>
<proteinExistence type="inferred from homology"/>